<evidence type="ECO:0000313" key="16">
    <source>
        <dbReference type="Proteomes" id="UP001309705"/>
    </source>
</evidence>
<dbReference type="RefSeq" id="WP_327616590.1">
    <property type="nucleotide sequence ID" value="NZ_JAYWTM010000001.1"/>
</dbReference>
<evidence type="ECO:0000256" key="8">
    <source>
        <dbReference type="ARBA" id="ARBA00022881"/>
    </source>
</evidence>
<dbReference type="EMBL" id="JAYWTM010000001">
    <property type="protein sequence ID" value="MEC5341401.1"/>
    <property type="molecule type" value="Genomic_DNA"/>
</dbReference>
<keyword evidence="2" id="KW-0963">Cytoplasm</keyword>
<comment type="caution">
    <text evidence="15">The sequence shown here is derived from an EMBL/GenBank/DDBJ whole genome shotgun (WGS) entry which is preliminary data.</text>
</comment>
<evidence type="ECO:0000256" key="2">
    <source>
        <dbReference type="ARBA" id="ARBA00022490"/>
    </source>
</evidence>
<feature type="domain" description="ABC transporter" evidence="14">
    <location>
        <begin position="451"/>
        <end position="741"/>
    </location>
</feature>
<evidence type="ECO:0000256" key="11">
    <source>
        <dbReference type="ARBA" id="ARBA00038000"/>
    </source>
</evidence>
<keyword evidence="9" id="KW-0238">DNA-binding</keyword>
<dbReference type="CDD" id="cd03270">
    <property type="entry name" value="ABC_UvrA_I"/>
    <property type="match status" value="1"/>
</dbReference>
<keyword evidence="3" id="KW-0677">Repeat</keyword>
<evidence type="ECO:0000256" key="5">
    <source>
        <dbReference type="ARBA" id="ARBA00022763"/>
    </source>
</evidence>
<keyword evidence="16" id="KW-1185">Reference proteome</keyword>
<evidence type="ECO:0000259" key="14">
    <source>
        <dbReference type="PROSITE" id="PS50893"/>
    </source>
</evidence>
<dbReference type="PROSITE" id="PS50893">
    <property type="entry name" value="ABC_TRANSPORTER_2"/>
    <property type="match status" value="1"/>
</dbReference>
<sequence length="755" mass="82117">MQWIKVVNATQNNLQGVSVAIPVGQITVFTGVSGSGKSSLAFGVLAAESQRQLNFTYPSYIRNRLPHAGIPQVDRITGLSTAIIIDQKAIGTNSRSTVGTATDASSLLRLIFSRAGVPFVGYSPAFSFNDPAGMCPHCKGLGVATDLNIDELIDVNKSINEGAFTFRGYAPGTWYWKWYKRSGLFDPDMKLRDYPEEQLNMLLYAEPAPLKSPPPGWYATAKYEGIVHRFKRMFLGHDNEAFKKRYADDLARIIQQTTCPVCGGARLNDAALTCRINGYNIDELSRRSVDKLSDIVKGWNMPEVAPAVENLTMLLDTMLNLGLGYLQLARPTPTLSGGEAQRIKMVRHLNSSLTRFTYIMDEPSTGLHPRDVRHLAGILRQLRDKGNTVLVVEHDPDLIGIADFVVDMGPGPGEKGGQILFAGTMKKFISNETPTSDYLRRPKAFCQPRLPQDGSITVRNARLHNLKGISVDIPRGLLTVLTGIAGSGKSSLVQEILIQAPTALLIDQKPVRGSISSTVATYMGVMDTIRDRFAQENHVSRGWFTSSSRGACPVCRGHGVISTELAFLDSTVSECEACRGSGFNHKALGYLYRGKTIADVLAMSVDEAKAFFASSDLPIAAALTRLSRVGLGHLSIGRATTTLSGGERQRLKLAARLEDKLDILILDEPTTGLHGNDITRFLALIKSLVKQGVTVIMVEHDLDAMLAADWIIDLGPEAGNAGGEVIFAGSARQILTASASITGRELRRYIQEPSS</sequence>
<evidence type="ECO:0000256" key="12">
    <source>
        <dbReference type="ARBA" id="ARBA00039316"/>
    </source>
</evidence>
<keyword evidence="6" id="KW-0228">DNA excision</keyword>
<keyword evidence="8" id="KW-0267">Excision nuclease</keyword>
<proteinExistence type="inferred from homology"/>
<keyword evidence="7" id="KW-0067">ATP-binding</keyword>
<dbReference type="SUPFAM" id="SSF52540">
    <property type="entry name" value="P-loop containing nucleoside triphosphate hydrolases"/>
    <property type="match status" value="2"/>
</dbReference>
<dbReference type="InterPro" id="IPR027417">
    <property type="entry name" value="P-loop_NTPase"/>
</dbReference>
<dbReference type="InterPro" id="IPR003439">
    <property type="entry name" value="ABC_transporter-like_ATP-bd"/>
</dbReference>
<comment type="subcellular location">
    <subcellularLocation>
        <location evidence="1">Cytoplasm</location>
    </subcellularLocation>
</comment>
<dbReference type="Gene3D" id="1.10.8.280">
    <property type="entry name" value="ABC transporter ATPase domain-like"/>
    <property type="match status" value="1"/>
</dbReference>
<reference evidence="15 16" key="1">
    <citation type="journal article" date="2017" name="Int. J. Syst. Evol. Microbiol.">
        <title>Brenneria populi subsp. brevivirga subsp. nov. isolated from symptomatic bark of Populus x euramericana canker, and description of Brenneria populi subsp. populi subsp. nov.</title>
        <authorList>
            <person name="Zheng M.H."/>
            <person name="Piao C.G."/>
            <person name="Xue H."/>
            <person name="Guo M.W."/>
            <person name="Li Y."/>
        </authorList>
    </citation>
    <scope>NUCLEOTIDE SEQUENCE [LARGE SCALE GENOMIC DNA]</scope>
    <source>
        <strain evidence="15 16">D9-5</strain>
    </source>
</reference>
<name>A0ABU6JL83_9GAMM</name>
<protein>
    <recommendedName>
        <fullName evidence="12">UvrABC system protein A</fullName>
    </recommendedName>
    <alternativeName>
        <fullName evidence="13">Excinuclease ABC subunit A</fullName>
    </alternativeName>
</protein>
<accession>A0ABU6JL83</accession>
<dbReference type="PANTHER" id="PTHR43152">
    <property type="entry name" value="UVRABC SYSTEM PROTEIN A"/>
    <property type="match status" value="1"/>
</dbReference>
<keyword evidence="10" id="KW-0234">DNA repair</keyword>
<evidence type="ECO:0000256" key="4">
    <source>
        <dbReference type="ARBA" id="ARBA00022741"/>
    </source>
</evidence>
<evidence type="ECO:0000313" key="15">
    <source>
        <dbReference type="EMBL" id="MEC5341401.1"/>
    </source>
</evidence>
<dbReference type="Gene3D" id="3.40.50.300">
    <property type="entry name" value="P-loop containing nucleotide triphosphate hydrolases"/>
    <property type="match status" value="3"/>
</dbReference>
<evidence type="ECO:0000256" key="6">
    <source>
        <dbReference type="ARBA" id="ARBA00022769"/>
    </source>
</evidence>
<dbReference type="Gene3D" id="1.20.1580.10">
    <property type="entry name" value="ABC transporter ATPase like domain"/>
    <property type="match status" value="2"/>
</dbReference>
<keyword evidence="5" id="KW-0227">DNA damage</keyword>
<keyword evidence="4" id="KW-0547">Nucleotide-binding</keyword>
<evidence type="ECO:0000256" key="7">
    <source>
        <dbReference type="ARBA" id="ARBA00022840"/>
    </source>
</evidence>
<evidence type="ECO:0000256" key="9">
    <source>
        <dbReference type="ARBA" id="ARBA00023125"/>
    </source>
</evidence>
<dbReference type="Pfam" id="PF00005">
    <property type="entry name" value="ABC_tran"/>
    <property type="match status" value="1"/>
</dbReference>
<evidence type="ECO:0000256" key="1">
    <source>
        <dbReference type="ARBA" id="ARBA00004496"/>
    </source>
</evidence>
<dbReference type="Proteomes" id="UP001309705">
    <property type="component" value="Unassembled WGS sequence"/>
</dbReference>
<dbReference type="SMART" id="SM00382">
    <property type="entry name" value="AAA"/>
    <property type="match status" value="2"/>
</dbReference>
<evidence type="ECO:0000256" key="10">
    <source>
        <dbReference type="ARBA" id="ARBA00023204"/>
    </source>
</evidence>
<gene>
    <name evidence="15" type="ORF">VSX58_02080</name>
</gene>
<organism evidence="15 16">
    <name type="scientific">Brenneria populi</name>
    <dbReference type="NCBI Taxonomy" id="1505588"/>
    <lineage>
        <taxon>Bacteria</taxon>
        <taxon>Pseudomonadati</taxon>
        <taxon>Pseudomonadota</taxon>
        <taxon>Gammaproteobacteria</taxon>
        <taxon>Enterobacterales</taxon>
        <taxon>Pectobacteriaceae</taxon>
        <taxon>Brenneria</taxon>
    </lineage>
</organism>
<evidence type="ECO:0000256" key="3">
    <source>
        <dbReference type="ARBA" id="ARBA00022737"/>
    </source>
</evidence>
<evidence type="ECO:0000256" key="13">
    <source>
        <dbReference type="ARBA" id="ARBA00042156"/>
    </source>
</evidence>
<dbReference type="PANTHER" id="PTHR43152:SF3">
    <property type="entry name" value="UVRABC SYSTEM PROTEIN A"/>
    <property type="match status" value="1"/>
</dbReference>
<dbReference type="InterPro" id="IPR003593">
    <property type="entry name" value="AAA+_ATPase"/>
</dbReference>
<comment type="similarity">
    <text evidence="11">Belongs to the ABC transporter superfamily. UvrA family.</text>
</comment>